<protein>
    <submittedName>
        <fullName evidence="1">Uncharacterized protein</fullName>
    </submittedName>
</protein>
<keyword evidence="2" id="KW-1185">Reference proteome</keyword>
<organism evidence="1 2">
    <name type="scientific">Phytophthora megakarya</name>
    <dbReference type="NCBI Taxonomy" id="4795"/>
    <lineage>
        <taxon>Eukaryota</taxon>
        <taxon>Sar</taxon>
        <taxon>Stramenopiles</taxon>
        <taxon>Oomycota</taxon>
        <taxon>Peronosporomycetes</taxon>
        <taxon>Peronosporales</taxon>
        <taxon>Peronosporaceae</taxon>
        <taxon>Phytophthora</taxon>
    </lineage>
</organism>
<evidence type="ECO:0000313" key="2">
    <source>
        <dbReference type="Proteomes" id="UP000198211"/>
    </source>
</evidence>
<dbReference type="InterPro" id="IPR013762">
    <property type="entry name" value="Integrase-like_cat_sf"/>
</dbReference>
<dbReference type="Proteomes" id="UP000198211">
    <property type="component" value="Unassembled WGS sequence"/>
</dbReference>
<dbReference type="Gene3D" id="1.10.443.10">
    <property type="entry name" value="Intergrase catalytic core"/>
    <property type="match status" value="1"/>
</dbReference>
<gene>
    <name evidence="1" type="ORF">PHMEG_00037210</name>
</gene>
<comment type="caution">
    <text evidence="1">The sequence shown here is derived from an EMBL/GenBank/DDBJ whole genome shotgun (WGS) entry which is preliminary data.</text>
</comment>
<dbReference type="OrthoDB" id="127942at2759"/>
<name>A0A225UMN7_9STRA</name>
<dbReference type="GO" id="GO:0006310">
    <property type="term" value="P:DNA recombination"/>
    <property type="evidence" value="ECO:0007669"/>
    <property type="project" value="InterPro"/>
</dbReference>
<dbReference type="EMBL" id="NBNE01016143">
    <property type="protein sequence ID" value="OWY93409.1"/>
    <property type="molecule type" value="Genomic_DNA"/>
</dbReference>
<accession>A0A225UMN7</accession>
<dbReference type="GO" id="GO:0015074">
    <property type="term" value="P:DNA integration"/>
    <property type="evidence" value="ECO:0007669"/>
    <property type="project" value="InterPro"/>
</dbReference>
<dbReference type="STRING" id="4795.A0A225UMN7"/>
<dbReference type="AlphaFoldDB" id="A0A225UMN7"/>
<proteinExistence type="predicted"/>
<evidence type="ECO:0000313" key="1">
    <source>
        <dbReference type="EMBL" id="OWY93409.1"/>
    </source>
</evidence>
<dbReference type="GO" id="GO:0003677">
    <property type="term" value="F:DNA binding"/>
    <property type="evidence" value="ECO:0007669"/>
    <property type="project" value="InterPro"/>
</dbReference>
<sequence length="217" mass="23782">MCLLKTQVAVYPGGCLYIHFKRMKSAACQGASFYHDFESFSCCPVRTLAVATIMHGAPSEFLLDQIPRDSHETHVASASSTPLLDLVQNPPTALATSTEGQQPNISVPGIQAYVNRVLQTRSSKCSGKVTRGLTSHSFRRGSAQNTNADSNISPPWIMDRGGWSMSSISKAFNYIVSTTHEDQKVAKPFTGWRHDDDPHLPTLRSFDTVVAQRVGQL</sequence>
<feature type="non-terminal residue" evidence="1">
    <location>
        <position position="1"/>
    </location>
</feature>
<reference evidence="2" key="1">
    <citation type="submission" date="2017-03" db="EMBL/GenBank/DDBJ databases">
        <title>Phytopthora megakarya and P. palmivora, two closely related causual agents of cacao black pod achieved similar genome size and gene model numbers by different mechanisms.</title>
        <authorList>
            <person name="Ali S."/>
            <person name="Shao J."/>
            <person name="Larry D.J."/>
            <person name="Kronmiller B."/>
            <person name="Shen D."/>
            <person name="Strem M.D."/>
            <person name="Melnick R.L."/>
            <person name="Guiltinan M.J."/>
            <person name="Tyler B.M."/>
            <person name="Meinhardt L.W."/>
            <person name="Bailey B.A."/>
        </authorList>
    </citation>
    <scope>NUCLEOTIDE SEQUENCE [LARGE SCALE GENOMIC DNA]</scope>
    <source>
        <strain evidence="2">zdho120</strain>
    </source>
</reference>